<dbReference type="PRINTS" id="PR00081">
    <property type="entry name" value="GDHRDH"/>
</dbReference>
<evidence type="ECO:0000313" key="4">
    <source>
        <dbReference type="Proteomes" id="UP000293360"/>
    </source>
</evidence>
<name>A0A4Q4T2K0_9PEZI</name>
<keyword evidence="2" id="KW-1133">Transmembrane helix</keyword>
<feature type="transmembrane region" description="Helical" evidence="2">
    <location>
        <begin position="26"/>
        <end position="49"/>
    </location>
</feature>
<dbReference type="Proteomes" id="UP000293360">
    <property type="component" value="Unassembled WGS sequence"/>
</dbReference>
<dbReference type="PANTHER" id="PTHR43157:SF31">
    <property type="entry name" value="PHOSPHATIDYLINOSITOL-GLYCAN BIOSYNTHESIS CLASS F PROTEIN"/>
    <property type="match status" value="1"/>
</dbReference>
<gene>
    <name evidence="3" type="ORF">DL764_007587</name>
</gene>
<dbReference type="OrthoDB" id="191139at2759"/>
<dbReference type="InterPro" id="IPR002347">
    <property type="entry name" value="SDR_fam"/>
</dbReference>
<evidence type="ECO:0000256" key="2">
    <source>
        <dbReference type="SAM" id="Phobius"/>
    </source>
</evidence>
<comment type="caution">
    <text evidence="3">The sequence shown here is derived from an EMBL/GenBank/DDBJ whole genome shotgun (WGS) entry which is preliminary data.</text>
</comment>
<dbReference type="InterPro" id="IPR036291">
    <property type="entry name" value="NAD(P)-bd_dom_sf"/>
</dbReference>
<proteinExistence type="predicted"/>
<sequence length="505" mass="54975">MPQYHTAAGTFSHVDEKSAYPRIPQVTFGTAVAIGLGAGLAGAAGMALVSKVEQVFTHRPNSYVPGRTVATHLGLSGDSFARHPDILNHIHHFGMGFLAGPVRAIMSYYGIIGPVASFMHTGIRIMMDQVVENAAGVSALPWTWPINEQVIDVSLKGVYALTTGYICDRSRNMQSVLHPVVGPKKEIHDLNGRVALVVGGALGIGYEISRAFVQNGARVIMVNRKEDQGEDAIKKIKEEVGQDAKVEWVGCDMGNLKQIKEVFTGIREREDRLDLLILSAGINANQYGETTDGIDRHFQVNWLGQFYVCNLLFPLIRKTSKIPDAPAPRIVWESSTQHQAAPSVVHFGSVDEINDSKVGNLELYGRAKLAIILGVKFGFVDRVIKPNGDNIYALSVHPGAVNTAMQQQWKDAYPGLFGKIVTNMMLVAGRDIEQGSYSALYAATAPEVEEKGWNGAYFDDPGKLGSQSRQAQDPALGAALWDLSHRLIKEKVGEDAMVDWTAAKS</sequence>
<dbReference type="EMBL" id="QJNU01000533">
    <property type="protein sequence ID" value="RYO95835.1"/>
    <property type="molecule type" value="Genomic_DNA"/>
</dbReference>
<keyword evidence="1" id="KW-0560">Oxidoreductase</keyword>
<keyword evidence="2" id="KW-0812">Transmembrane</keyword>
<evidence type="ECO:0000313" key="3">
    <source>
        <dbReference type="EMBL" id="RYO95835.1"/>
    </source>
</evidence>
<dbReference type="AlphaFoldDB" id="A0A4Q4T2K0"/>
<accession>A0A4Q4T2K0</accession>
<dbReference type="PANTHER" id="PTHR43157">
    <property type="entry name" value="PHOSPHATIDYLINOSITOL-GLYCAN BIOSYNTHESIS CLASS F PROTEIN-RELATED"/>
    <property type="match status" value="1"/>
</dbReference>
<dbReference type="SUPFAM" id="SSF51735">
    <property type="entry name" value="NAD(P)-binding Rossmann-fold domains"/>
    <property type="match status" value="1"/>
</dbReference>
<keyword evidence="4" id="KW-1185">Reference proteome</keyword>
<protein>
    <submittedName>
        <fullName evidence="3">Uncharacterized protein</fullName>
    </submittedName>
</protein>
<dbReference type="Gene3D" id="3.40.50.720">
    <property type="entry name" value="NAD(P)-binding Rossmann-like Domain"/>
    <property type="match status" value="1"/>
</dbReference>
<dbReference type="Pfam" id="PF00106">
    <property type="entry name" value="adh_short"/>
    <property type="match status" value="1"/>
</dbReference>
<organism evidence="3 4">
    <name type="scientific">Monosporascus ibericus</name>
    <dbReference type="NCBI Taxonomy" id="155417"/>
    <lineage>
        <taxon>Eukaryota</taxon>
        <taxon>Fungi</taxon>
        <taxon>Dikarya</taxon>
        <taxon>Ascomycota</taxon>
        <taxon>Pezizomycotina</taxon>
        <taxon>Sordariomycetes</taxon>
        <taxon>Xylariomycetidae</taxon>
        <taxon>Xylariales</taxon>
        <taxon>Xylariales incertae sedis</taxon>
        <taxon>Monosporascus</taxon>
    </lineage>
</organism>
<keyword evidence="2" id="KW-0472">Membrane</keyword>
<reference evidence="3 4" key="1">
    <citation type="submission" date="2018-06" db="EMBL/GenBank/DDBJ databases">
        <title>Complete Genomes of Monosporascus.</title>
        <authorList>
            <person name="Robinson A.J."/>
            <person name="Natvig D.O."/>
        </authorList>
    </citation>
    <scope>NUCLEOTIDE SEQUENCE [LARGE SCALE GENOMIC DNA]</scope>
    <source>
        <strain evidence="3 4">CBS 110550</strain>
    </source>
</reference>
<dbReference type="STRING" id="155417.A0A4Q4T2K0"/>
<evidence type="ECO:0000256" key="1">
    <source>
        <dbReference type="ARBA" id="ARBA00023002"/>
    </source>
</evidence>
<dbReference type="GO" id="GO:0016491">
    <property type="term" value="F:oxidoreductase activity"/>
    <property type="evidence" value="ECO:0007669"/>
    <property type="project" value="UniProtKB-KW"/>
</dbReference>